<dbReference type="SUPFAM" id="SSF53335">
    <property type="entry name" value="S-adenosyl-L-methionine-dependent methyltransferases"/>
    <property type="match status" value="1"/>
</dbReference>
<dbReference type="AlphaFoldDB" id="A0A1Y2BCA8"/>
<reference evidence="4 5" key="1">
    <citation type="submission" date="2016-07" db="EMBL/GenBank/DDBJ databases">
        <title>Pervasive Adenine N6-methylation of Active Genes in Fungi.</title>
        <authorList>
            <consortium name="DOE Joint Genome Institute"/>
            <person name="Mondo S.J."/>
            <person name="Dannebaum R.O."/>
            <person name="Kuo R.C."/>
            <person name="Labutti K."/>
            <person name="Haridas S."/>
            <person name="Kuo A."/>
            <person name="Salamov A."/>
            <person name="Ahrendt S.R."/>
            <person name="Lipzen A."/>
            <person name="Sullivan W."/>
            <person name="Andreopoulos W.B."/>
            <person name="Clum A."/>
            <person name="Lindquist E."/>
            <person name="Daum C."/>
            <person name="Ramamoorthy G.K."/>
            <person name="Gryganskyi A."/>
            <person name="Culley D."/>
            <person name="Magnuson J.K."/>
            <person name="James T.Y."/>
            <person name="O'Malley M.A."/>
            <person name="Stajich J.E."/>
            <person name="Spatafora J.W."/>
            <person name="Visel A."/>
            <person name="Grigoriev I.V."/>
        </authorList>
    </citation>
    <scope>NUCLEOTIDE SEQUENCE [LARGE SCALE GENOMIC DNA]</scope>
    <source>
        <strain evidence="4 5">68-887.2</strain>
    </source>
</reference>
<dbReference type="OrthoDB" id="271595at2759"/>
<dbReference type="FunCoup" id="A0A1Y2BCA8">
    <property type="interactions" value="358"/>
</dbReference>
<dbReference type="InterPro" id="IPR029063">
    <property type="entry name" value="SAM-dependent_MTases_sf"/>
</dbReference>
<dbReference type="GO" id="GO:0008757">
    <property type="term" value="F:S-adenosylmethionine-dependent methyltransferase activity"/>
    <property type="evidence" value="ECO:0007669"/>
    <property type="project" value="InterPro"/>
</dbReference>
<feature type="domain" description="Methyltransferase type 11" evidence="3">
    <location>
        <begin position="60"/>
        <end position="144"/>
    </location>
</feature>
<name>A0A1Y2BCA8_9TREE</name>
<dbReference type="GO" id="GO:0000049">
    <property type="term" value="F:tRNA binding"/>
    <property type="evidence" value="ECO:0007669"/>
    <property type="project" value="TreeGrafter"/>
</dbReference>
<keyword evidence="2" id="KW-0808">Transferase</keyword>
<dbReference type="InParanoid" id="A0A1Y2BCA8"/>
<dbReference type="Pfam" id="PF08241">
    <property type="entry name" value="Methyltransf_11"/>
    <property type="match status" value="1"/>
</dbReference>
<dbReference type="Proteomes" id="UP000193986">
    <property type="component" value="Unassembled WGS sequence"/>
</dbReference>
<evidence type="ECO:0000256" key="1">
    <source>
        <dbReference type="ARBA" id="ARBA00022603"/>
    </source>
</evidence>
<dbReference type="Gene3D" id="3.40.50.150">
    <property type="entry name" value="Vaccinia Virus protein VP39"/>
    <property type="match status" value="1"/>
</dbReference>
<dbReference type="GO" id="GO:0002098">
    <property type="term" value="P:tRNA wobble uridine modification"/>
    <property type="evidence" value="ECO:0007669"/>
    <property type="project" value="TreeGrafter"/>
</dbReference>
<dbReference type="GO" id="GO:0030488">
    <property type="term" value="P:tRNA methylation"/>
    <property type="evidence" value="ECO:0007669"/>
    <property type="project" value="TreeGrafter"/>
</dbReference>
<dbReference type="InterPro" id="IPR051422">
    <property type="entry name" value="AlkB_tRNA_MeTrf/Diox"/>
</dbReference>
<dbReference type="InterPro" id="IPR013216">
    <property type="entry name" value="Methyltransf_11"/>
</dbReference>
<evidence type="ECO:0000259" key="3">
    <source>
        <dbReference type="Pfam" id="PF08241"/>
    </source>
</evidence>
<dbReference type="GO" id="GO:0005634">
    <property type="term" value="C:nucleus"/>
    <property type="evidence" value="ECO:0007669"/>
    <property type="project" value="TreeGrafter"/>
</dbReference>
<dbReference type="STRING" id="71784.A0A1Y2BCA8"/>
<keyword evidence="5" id="KW-1185">Reference proteome</keyword>
<protein>
    <recommendedName>
        <fullName evidence="3">Methyltransferase type 11 domain-containing protein</fullName>
    </recommendedName>
</protein>
<accession>A0A1Y2BCA8</accession>
<evidence type="ECO:0000313" key="5">
    <source>
        <dbReference type="Proteomes" id="UP000193986"/>
    </source>
</evidence>
<evidence type="ECO:0000256" key="2">
    <source>
        <dbReference type="ARBA" id="ARBA00022679"/>
    </source>
</evidence>
<organism evidence="4 5">
    <name type="scientific">Naematelia encephala</name>
    <dbReference type="NCBI Taxonomy" id="71784"/>
    <lineage>
        <taxon>Eukaryota</taxon>
        <taxon>Fungi</taxon>
        <taxon>Dikarya</taxon>
        <taxon>Basidiomycota</taxon>
        <taxon>Agaricomycotina</taxon>
        <taxon>Tremellomycetes</taxon>
        <taxon>Tremellales</taxon>
        <taxon>Naemateliaceae</taxon>
        <taxon>Naematelia</taxon>
    </lineage>
</organism>
<gene>
    <name evidence="4" type="ORF">BCR39DRAFT_524449</name>
</gene>
<dbReference type="EMBL" id="MCFC01000011">
    <property type="protein sequence ID" value="ORY32170.1"/>
    <property type="molecule type" value="Genomic_DNA"/>
</dbReference>
<evidence type="ECO:0000313" key="4">
    <source>
        <dbReference type="EMBL" id="ORY32170.1"/>
    </source>
</evidence>
<keyword evidence="1" id="KW-0489">Methyltransferase</keyword>
<dbReference type="PANTHER" id="PTHR13069">
    <property type="entry name" value="ALKYLATED DNA REPAIR PROTEIN ALKB HOMOLOG 8"/>
    <property type="match status" value="1"/>
</dbReference>
<dbReference type="PANTHER" id="PTHR13069:SF21">
    <property type="entry name" value="ALKYLATED DNA REPAIR PROTEIN ALKB HOMOLOG 8"/>
    <property type="match status" value="1"/>
</dbReference>
<dbReference type="GO" id="GO:0106335">
    <property type="term" value="F:tRNA (5-carboxymethyluridine(34)-5-O)-methyltransferase activity"/>
    <property type="evidence" value="ECO:0007669"/>
    <property type="project" value="TreeGrafter"/>
</dbReference>
<sequence>MPKPVPTPYIPPSTDPSIAEQSTVHDVYEAIAPHFSQTRHKPWPLIDRFLSSQPPLSLGLDSGAGNGKYLVTAGSYGLDLIALDRSAGLLDIARRQSGRKGVNGDEALWECVRADLGFKGWRQGVFDFAISIAAIHHLSTPLRRQEAVQALLQPLRHSSKRPYARFMIYVWAYEQGAASRRKMGAVAVVPDGQTESAEVDKVQDVLVPWVLQAQEGQTESQVFQRYYHLFVAGELRDLVSSAAEAEGYRVLQGDDRSGGCLRGTDKWLRIRAEGWEADNWWIEGEVGLGEVDRQDERTPVEADGNGQG</sequence>
<proteinExistence type="predicted"/>
<comment type="caution">
    <text evidence="4">The sequence shown here is derived from an EMBL/GenBank/DDBJ whole genome shotgun (WGS) entry which is preliminary data.</text>
</comment>
<dbReference type="GO" id="GO:0005737">
    <property type="term" value="C:cytoplasm"/>
    <property type="evidence" value="ECO:0007669"/>
    <property type="project" value="TreeGrafter"/>
</dbReference>